<proteinExistence type="predicted"/>
<keyword evidence="2" id="KW-1185">Reference proteome</keyword>
<organism evidence="1 2">
    <name type="scientific">Fulvimarina manganoxydans</name>
    <dbReference type="NCBI Taxonomy" id="937218"/>
    <lineage>
        <taxon>Bacteria</taxon>
        <taxon>Pseudomonadati</taxon>
        <taxon>Pseudomonadota</taxon>
        <taxon>Alphaproteobacteria</taxon>
        <taxon>Hyphomicrobiales</taxon>
        <taxon>Aurantimonadaceae</taxon>
        <taxon>Fulvimarina</taxon>
    </lineage>
</organism>
<evidence type="ECO:0008006" key="3">
    <source>
        <dbReference type="Google" id="ProtNLM"/>
    </source>
</evidence>
<dbReference type="AlphaFoldDB" id="A0A1W1Z487"/>
<dbReference type="STRING" id="937218.SAMN06297251_102152"/>
<evidence type="ECO:0000313" key="1">
    <source>
        <dbReference type="EMBL" id="SMC43287.1"/>
    </source>
</evidence>
<dbReference type="EMBL" id="FWXR01000002">
    <property type="protein sequence ID" value="SMC43287.1"/>
    <property type="molecule type" value="Genomic_DNA"/>
</dbReference>
<accession>A0A1W1Z487</accession>
<gene>
    <name evidence="1" type="ORF">SAMN06297251_102152</name>
</gene>
<evidence type="ECO:0000313" key="2">
    <source>
        <dbReference type="Proteomes" id="UP000192656"/>
    </source>
</evidence>
<dbReference type="InterPro" id="IPR009734">
    <property type="entry name" value="Myoviridae_GpU"/>
</dbReference>
<dbReference type="Proteomes" id="UP000192656">
    <property type="component" value="Unassembled WGS sequence"/>
</dbReference>
<dbReference type="RefSeq" id="WP_084408611.1">
    <property type="nucleotide sequence ID" value="NZ_FWXR01000002.1"/>
</dbReference>
<reference evidence="1 2" key="1">
    <citation type="submission" date="2017-04" db="EMBL/GenBank/DDBJ databases">
        <authorList>
            <person name="Afonso C.L."/>
            <person name="Miller P.J."/>
            <person name="Scott M.A."/>
            <person name="Spackman E."/>
            <person name="Goraichik I."/>
            <person name="Dimitrov K.M."/>
            <person name="Suarez D.L."/>
            <person name="Swayne D.E."/>
        </authorList>
    </citation>
    <scope>NUCLEOTIDE SEQUENCE [LARGE SCALE GENOMIC DNA]</scope>
    <source>
        <strain evidence="1 2">CGMCC 1.10972</strain>
    </source>
</reference>
<dbReference type="OrthoDB" id="1550902at2"/>
<dbReference type="Pfam" id="PF06995">
    <property type="entry name" value="Phage_P2_GpU"/>
    <property type="match status" value="1"/>
</dbReference>
<sequence length="147" mass="15978">MAGPVIMALGPFAFEAHGFGFDKRRRSQGTRWAEVQVAGGMNPSQWTGGDGYIEQISGVLFPVEFGGERNLFGLYEAAKGGQILPLVALNGTTQNIFDMFVIEAINDDPEFVDEFGRPRKNAYAIDLKAYQGSGSIAFNPASVLSYF</sequence>
<protein>
    <recommendedName>
        <fullName evidence="3">Phage tail protein</fullName>
    </recommendedName>
</protein>
<name>A0A1W1Z487_9HYPH</name>